<dbReference type="SMART" id="SM00822">
    <property type="entry name" value="PKS_KR"/>
    <property type="match status" value="1"/>
</dbReference>
<sequence>MPNVSGKVVLITGAARGIGAQTARELAGRGARVALTGLEPEVLRELAAELGEGHFWAEADVTDPESVQRAVDAAAEALGGIDAVVANAGVAPLGTVRQHDPQSFVKTVDVNLNGVFHTLRASLPHLVERRGYALVVSSLSAFAPIGGMAAYTASKAGAEALASAVQSEVRHLGVGVGSAHPSWIDTDLVRDVSKDLGTFQEMRKRLPWPMRATTSVQECGKAIADGVQHRSRRVYVPRSIKLVHWLRNLPTSRLVERLMAPTTARFIPRAEREVAALGRSFSERNDKLQK</sequence>
<dbReference type="NCBIfam" id="NF004526">
    <property type="entry name" value="PRK05872.1"/>
    <property type="match status" value="1"/>
</dbReference>
<keyword evidence="5" id="KW-1185">Reference proteome</keyword>
<dbReference type="EMBL" id="JADEYC010000031">
    <property type="protein sequence ID" value="MBE9376054.1"/>
    <property type="molecule type" value="Genomic_DNA"/>
</dbReference>
<reference evidence="4" key="1">
    <citation type="submission" date="2020-10" db="EMBL/GenBank/DDBJ databases">
        <title>Diversity and distribution of actinomycetes associated with coral in the coast of Hainan.</title>
        <authorList>
            <person name="Li F."/>
        </authorList>
    </citation>
    <scope>NUCLEOTIDE SEQUENCE</scope>
    <source>
        <strain evidence="4">HNM0983</strain>
    </source>
</reference>
<gene>
    <name evidence="4" type="ORF">IQ251_16505</name>
</gene>
<proteinExistence type="inferred from homology"/>
<dbReference type="InterPro" id="IPR036291">
    <property type="entry name" value="NAD(P)-bd_dom_sf"/>
</dbReference>
<evidence type="ECO:0000256" key="1">
    <source>
        <dbReference type="ARBA" id="ARBA00006484"/>
    </source>
</evidence>
<dbReference type="Proteomes" id="UP000598360">
    <property type="component" value="Unassembled WGS sequence"/>
</dbReference>
<dbReference type="InterPro" id="IPR002347">
    <property type="entry name" value="SDR_fam"/>
</dbReference>
<dbReference type="Gene3D" id="3.40.50.720">
    <property type="entry name" value="NAD(P)-binding Rossmann-like Domain"/>
    <property type="match status" value="1"/>
</dbReference>
<organism evidence="4 5">
    <name type="scientific">Saccharopolyspora montiporae</name>
    <dbReference type="NCBI Taxonomy" id="2781240"/>
    <lineage>
        <taxon>Bacteria</taxon>
        <taxon>Bacillati</taxon>
        <taxon>Actinomycetota</taxon>
        <taxon>Actinomycetes</taxon>
        <taxon>Pseudonocardiales</taxon>
        <taxon>Pseudonocardiaceae</taxon>
        <taxon>Saccharopolyspora</taxon>
    </lineage>
</organism>
<dbReference type="GO" id="GO:0016020">
    <property type="term" value="C:membrane"/>
    <property type="evidence" value="ECO:0007669"/>
    <property type="project" value="TreeGrafter"/>
</dbReference>
<protein>
    <submittedName>
        <fullName evidence="4">SDR family oxidoreductase</fullName>
    </submittedName>
</protein>
<comment type="similarity">
    <text evidence="1">Belongs to the short-chain dehydrogenases/reductases (SDR) family.</text>
</comment>
<dbReference type="PRINTS" id="PR00081">
    <property type="entry name" value="GDHRDH"/>
</dbReference>
<feature type="domain" description="Ketoreductase" evidence="3">
    <location>
        <begin position="7"/>
        <end position="186"/>
    </location>
</feature>
<dbReference type="Pfam" id="PF00106">
    <property type="entry name" value="adh_short"/>
    <property type="match status" value="1"/>
</dbReference>
<dbReference type="GO" id="GO:0016491">
    <property type="term" value="F:oxidoreductase activity"/>
    <property type="evidence" value="ECO:0007669"/>
    <property type="project" value="UniProtKB-KW"/>
</dbReference>
<comment type="caution">
    <text evidence="4">The sequence shown here is derived from an EMBL/GenBank/DDBJ whole genome shotgun (WGS) entry which is preliminary data.</text>
</comment>
<evidence type="ECO:0000256" key="2">
    <source>
        <dbReference type="ARBA" id="ARBA00023002"/>
    </source>
</evidence>
<dbReference type="CDD" id="cd05233">
    <property type="entry name" value="SDR_c"/>
    <property type="match status" value="1"/>
</dbReference>
<evidence type="ECO:0000259" key="3">
    <source>
        <dbReference type="SMART" id="SM00822"/>
    </source>
</evidence>
<dbReference type="PANTHER" id="PTHR44196">
    <property type="entry name" value="DEHYDROGENASE/REDUCTASE SDR FAMILY MEMBER 7B"/>
    <property type="match status" value="1"/>
</dbReference>
<accession>A0A929BA30</accession>
<dbReference type="AlphaFoldDB" id="A0A929BA30"/>
<dbReference type="InterPro" id="IPR020904">
    <property type="entry name" value="Sc_DH/Rdtase_CS"/>
</dbReference>
<keyword evidence="2" id="KW-0560">Oxidoreductase</keyword>
<dbReference type="PROSITE" id="PS00061">
    <property type="entry name" value="ADH_SHORT"/>
    <property type="match status" value="1"/>
</dbReference>
<dbReference type="PANTHER" id="PTHR44196:SF1">
    <property type="entry name" value="DEHYDROGENASE_REDUCTASE SDR FAMILY MEMBER 7B"/>
    <property type="match status" value="1"/>
</dbReference>
<evidence type="ECO:0000313" key="4">
    <source>
        <dbReference type="EMBL" id="MBE9376054.1"/>
    </source>
</evidence>
<dbReference type="InterPro" id="IPR057326">
    <property type="entry name" value="KR_dom"/>
</dbReference>
<name>A0A929BA30_9PSEU</name>
<evidence type="ECO:0000313" key="5">
    <source>
        <dbReference type="Proteomes" id="UP000598360"/>
    </source>
</evidence>
<dbReference type="RefSeq" id="WP_193929504.1">
    <property type="nucleotide sequence ID" value="NZ_JADEYC010000031.1"/>
</dbReference>
<dbReference type="SUPFAM" id="SSF51735">
    <property type="entry name" value="NAD(P)-binding Rossmann-fold domains"/>
    <property type="match status" value="1"/>
</dbReference>